<dbReference type="Gene3D" id="3.40.50.300">
    <property type="entry name" value="P-loop containing nucleotide triphosphate hydrolases"/>
    <property type="match status" value="1"/>
</dbReference>
<feature type="transmembrane region" description="Helical" evidence="10">
    <location>
        <begin position="20"/>
        <end position="43"/>
    </location>
</feature>
<feature type="domain" description="AAA" evidence="11">
    <location>
        <begin position="571"/>
        <end position="720"/>
    </location>
</feature>
<evidence type="ECO:0000256" key="8">
    <source>
        <dbReference type="ARBA" id="ARBA00051245"/>
    </source>
</evidence>
<dbReference type="InterPro" id="IPR005702">
    <property type="entry name" value="Wzc-like_C"/>
</dbReference>
<evidence type="ECO:0000313" key="13">
    <source>
        <dbReference type="EMBL" id="MFD2515184.1"/>
    </source>
</evidence>
<dbReference type="NCBIfam" id="TIGR01007">
    <property type="entry name" value="eps_fam"/>
    <property type="match status" value="1"/>
</dbReference>
<dbReference type="RefSeq" id="WP_377509399.1">
    <property type="nucleotide sequence ID" value="NZ_JBHULU010000021.1"/>
</dbReference>
<evidence type="ECO:0000256" key="9">
    <source>
        <dbReference type="SAM" id="Coils"/>
    </source>
</evidence>
<feature type="transmembrane region" description="Helical" evidence="10">
    <location>
        <begin position="477"/>
        <end position="497"/>
    </location>
</feature>
<dbReference type="Proteomes" id="UP001597544">
    <property type="component" value="Unassembled WGS sequence"/>
</dbReference>
<dbReference type="PANTHER" id="PTHR32309:SF13">
    <property type="entry name" value="FERRIC ENTEROBACTIN TRANSPORT PROTEIN FEPE"/>
    <property type="match status" value="1"/>
</dbReference>
<feature type="coiled-coil region" evidence="9">
    <location>
        <begin position="254"/>
        <end position="281"/>
    </location>
</feature>
<evidence type="ECO:0000256" key="6">
    <source>
        <dbReference type="ARBA" id="ARBA00022840"/>
    </source>
</evidence>
<dbReference type="InterPro" id="IPR050445">
    <property type="entry name" value="Bact_polysacc_biosynth/exp"/>
</dbReference>
<keyword evidence="10" id="KW-0812">Transmembrane</keyword>
<evidence type="ECO:0000256" key="1">
    <source>
        <dbReference type="ARBA" id="ARBA00007316"/>
    </source>
</evidence>
<protein>
    <recommendedName>
        <fullName evidence="2">non-specific protein-tyrosine kinase</fullName>
        <ecNumber evidence="2">2.7.10.2</ecNumber>
    </recommendedName>
</protein>
<dbReference type="SUPFAM" id="SSF52540">
    <property type="entry name" value="P-loop containing nucleoside triphosphate hydrolases"/>
    <property type="match status" value="1"/>
</dbReference>
<sequence length="770" mass="86939">MAKSEDNLFAALLYRYFPYWPLFALLLVMSSAVAWGYLTYYAVPSYDITASLLIKDEQRGVNDAKLTESIDAFTSNKTVENEINIIHSYALMKLVVDELNLYAPVYEEDKFKSIPAYTSSPITIKLKNPERAIEYGQVYFTYDSRQKTVSIDNSKYKLNTWVETPYGEMMFTKNKQFLYTTENPLYFSIIQPKTITNQLLNRIVIQASGKLSTVIDIRLSDPIPQRGEDILNELIKVYTKAAVVERDKLATNTLAFVENRIKLVEEELKNLENRVVEYKSKNGAVNLSEQSKLFLQNVGENDRAISGINSQLAVLDKVESYVISKSNAAGIVPSTLGINDPVLLQLLEKLYNSEIQYQKLKKITAENNPLLVSITDEIESIRPSILENIKNHRTNLLASRDNLSSTSNKYTSELQTIPQKERELLEISRQQLIKNNAYSFLLEKREETVLSYAPSAGDVRIVDLAVSSVLPTSPKPLYIYLVALVGSFVVGFVIIIGKELLNSKLLFRSEIESFTRAPIVAELAYVKQSKEISFKEPTDVTIIEQFRQLRVTMGLYGRTFTKKKVMVTSSIPGEGKSFISTNLAFSLAASGKKVALLDFDLRNPYTSAFFDLYKQSGIIEYLNSEIEPADIVRTTPFNNLYTIPAGVDVGDHTELLLNGKLEGFFKYLEKEFDYVIIDTPPLELVSDAYLLTEYCDITLLVMRHDYTPKAVVQRLAETNKIESLNNPAIIFNGVKLNGLVKSLYGYGYGYGYGKKYGNKSYSTKSATSRA</sequence>
<accession>A0ABW5IPF4</accession>
<dbReference type="Pfam" id="PF13614">
    <property type="entry name" value="AAA_31"/>
    <property type="match status" value="1"/>
</dbReference>
<evidence type="ECO:0000256" key="10">
    <source>
        <dbReference type="SAM" id="Phobius"/>
    </source>
</evidence>
<evidence type="ECO:0000256" key="7">
    <source>
        <dbReference type="ARBA" id="ARBA00023137"/>
    </source>
</evidence>
<keyword evidence="14" id="KW-1185">Reference proteome</keyword>
<dbReference type="InterPro" id="IPR032807">
    <property type="entry name" value="GNVR"/>
</dbReference>
<evidence type="ECO:0000313" key="14">
    <source>
        <dbReference type="Proteomes" id="UP001597544"/>
    </source>
</evidence>
<keyword evidence="4" id="KW-0547">Nucleotide-binding</keyword>
<evidence type="ECO:0000259" key="11">
    <source>
        <dbReference type="Pfam" id="PF13614"/>
    </source>
</evidence>
<keyword evidence="7" id="KW-0829">Tyrosine-protein kinase</keyword>
<dbReference type="EC" id="2.7.10.2" evidence="2"/>
<keyword evidence="10" id="KW-0472">Membrane</keyword>
<comment type="caution">
    <text evidence="13">The sequence shown here is derived from an EMBL/GenBank/DDBJ whole genome shotgun (WGS) entry which is preliminary data.</text>
</comment>
<proteinExistence type="inferred from homology"/>
<dbReference type="InterPro" id="IPR025669">
    <property type="entry name" value="AAA_dom"/>
</dbReference>
<comment type="similarity">
    <text evidence="1">Belongs to the CpsD/CapB family.</text>
</comment>
<keyword evidence="9" id="KW-0175">Coiled coil</keyword>
<name>A0ABW5IPF4_9BACT</name>
<dbReference type="PANTHER" id="PTHR32309">
    <property type="entry name" value="TYROSINE-PROTEIN KINASE"/>
    <property type="match status" value="1"/>
</dbReference>
<evidence type="ECO:0000259" key="12">
    <source>
        <dbReference type="Pfam" id="PF13807"/>
    </source>
</evidence>
<keyword evidence="6" id="KW-0067">ATP-binding</keyword>
<evidence type="ECO:0000256" key="3">
    <source>
        <dbReference type="ARBA" id="ARBA00022679"/>
    </source>
</evidence>
<comment type="catalytic activity">
    <reaction evidence="8">
        <text>L-tyrosyl-[protein] + ATP = O-phospho-L-tyrosyl-[protein] + ADP + H(+)</text>
        <dbReference type="Rhea" id="RHEA:10596"/>
        <dbReference type="Rhea" id="RHEA-COMP:10136"/>
        <dbReference type="Rhea" id="RHEA-COMP:20101"/>
        <dbReference type="ChEBI" id="CHEBI:15378"/>
        <dbReference type="ChEBI" id="CHEBI:30616"/>
        <dbReference type="ChEBI" id="CHEBI:46858"/>
        <dbReference type="ChEBI" id="CHEBI:61978"/>
        <dbReference type="ChEBI" id="CHEBI:456216"/>
        <dbReference type="EC" id="2.7.10.2"/>
    </reaction>
</comment>
<dbReference type="InterPro" id="IPR027417">
    <property type="entry name" value="P-loop_NTPase"/>
</dbReference>
<keyword evidence="5" id="KW-0418">Kinase</keyword>
<keyword evidence="3" id="KW-0808">Transferase</keyword>
<feature type="domain" description="Tyrosine-protein kinase G-rich" evidence="12">
    <location>
        <begin position="421"/>
        <end position="499"/>
    </location>
</feature>
<evidence type="ECO:0000256" key="4">
    <source>
        <dbReference type="ARBA" id="ARBA00022741"/>
    </source>
</evidence>
<dbReference type="CDD" id="cd05387">
    <property type="entry name" value="BY-kinase"/>
    <property type="match status" value="1"/>
</dbReference>
<evidence type="ECO:0000256" key="5">
    <source>
        <dbReference type="ARBA" id="ARBA00022777"/>
    </source>
</evidence>
<gene>
    <name evidence="13" type="ORF">ACFSRY_15025</name>
</gene>
<keyword evidence="10" id="KW-1133">Transmembrane helix</keyword>
<organism evidence="13 14">
    <name type="scientific">Pontibacter locisalis</name>
    <dbReference type="NCBI Taxonomy" id="1719035"/>
    <lineage>
        <taxon>Bacteria</taxon>
        <taxon>Pseudomonadati</taxon>
        <taxon>Bacteroidota</taxon>
        <taxon>Cytophagia</taxon>
        <taxon>Cytophagales</taxon>
        <taxon>Hymenobacteraceae</taxon>
        <taxon>Pontibacter</taxon>
    </lineage>
</organism>
<reference evidence="14" key="1">
    <citation type="journal article" date="2019" name="Int. J. Syst. Evol. Microbiol.">
        <title>The Global Catalogue of Microorganisms (GCM) 10K type strain sequencing project: providing services to taxonomists for standard genome sequencing and annotation.</title>
        <authorList>
            <consortium name="The Broad Institute Genomics Platform"/>
            <consortium name="The Broad Institute Genome Sequencing Center for Infectious Disease"/>
            <person name="Wu L."/>
            <person name="Ma J."/>
        </authorList>
    </citation>
    <scope>NUCLEOTIDE SEQUENCE [LARGE SCALE GENOMIC DNA]</scope>
    <source>
        <strain evidence="14">KCTC 42498</strain>
    </source>
</reference>
<dbReference type="EMBL" id="JBHULU010000021">
    <property type="protein sequence ID" value="MFD2515184.1"/>
    <property type="molecule type" value="Genomic_DNA"/>
</dbReference>
<dbReference type="Pfam" id="PF13807">
    <property type="entry name" value="GNVR"/>
    <property type="match status" value="1"/>
</dbReference>
<evidence type="ECO:0000256" key="2">
    <source>
        <dbReference type="ARBA" id="ARBA00011903"/>
    </source>
</evidence>